<keyword evidence="4" id="KW-1185">Reference proteome</keyword>
<feature type="domain" description="Restriction endonuclease type IV Mrr" evidence="1">
    <location>
        <begin position="5"/>
        <end position="68"/>
    </location>
</feature>
<organism evidence="2 4">
    <name type="scientific">Rhodococcus qingshengii JCM 15477</name>
    <dbReference type="NCBI Taxonomy" id="1303681"/>
    <lineage>
        <taxon>Bacteria</taxon>
        <taxon>Bacillati</taxon>
        <taxon>Actinomycetota</taxon>
        <taxon>Actinomycetes</taxon>
        <taxon>Mycobacteriales</taxon>
        <taxon>Nocardiaceae</taxon>
        <taxon>Rhodococcus</taxon>
        <taxon>Rhodococcus erythropolis group</taxon>
    </lineage>
</organism>
<dbReference type="EMBL" id="CP096564">
    <property type="protein sequence ID" value="UPU46181.1"/>
    <property type="molecule type" value="Genomic_DNA"/>
</dbReference>
<dbReference type="InterPro" id="IPR007560">
    <property type="entry name" value="Restrct_endonuc_IV_Mrr"/>
</dbReference>
<dbReference type="Proteomes" id="UP000831484">
    <property type="component" value="Plasmid pdjl-6-3"/>
</dbReference>
<geneLocation type="plasmid" evidence="3 4">
    <name>pdjl-6-3</name>
</geneLocation>
<keyword evidence="2" id="KW-0540">Nuclease</keyword>
<reference evidence="2" key="2">
    <citation type="submission" date="2022-04" db="EMBL/GenBank/DDBJ databases">
        <title>Functional analysis, diversity, and distribution of carbendazim hydrolases MheI and CbmA, responsible for the initial step in carbendazim degradation.</title>
        <authorList>
            <person name="Zhang M."/>
        </authorList>
    </citation>
    <scope>NUCLEOTIDE SEQUENCE</scope>
    <source>
        <strain evidence="2">Djl-6</strain>
        <plasmid evidence="2">pdjl-6-1</plasmid>
        <plasmid evidence="3">pdjl-6-3</plasmid>
    </source>
</reference>
<dbReference type="InterPro" id="IPR011335">
    <property type="entry name" value="Restrct_endonuc-II-like"/>
</dbReference>
<dbReference type="GO" id="GO:0003677">
    <property type="term" value="F:DNA binding"/>
    <property type="evidence" value="ECO:0007669"/>
    <property type="project" value="InterPro"/>
</dbReference>
<dbReference type="SUPFAM" id="SSF52980">
    <property type="entry name" value="Restriction endonuclease-like"/>
    <property type="match status" value="1"/>
</dbReference>
<dbReference type="GO" id="GO:0009307">
    <property type="term" value="P:DNA restriction-modification system"/>
    <property type="evidence" value="ECO:0007669"/>
    <property type="project" value="InterPro"/>
</dbReference>
<name>A0AB38RLU0_RHOSG</name>
<evidence type="ECO:0000313" key="3">
    <source>
        <dbReference type="EMBL" id="UPU46374.1"/>
    </source>
</evidence>
<proteinExistence type="predicted"/>
<dbReference type="Pfam" id="PF04471">
    <property type="entry name" value="Mrr_cat"/>
    <property type="match status" value="1"/>
</dbReference>
<dbReference type="GO" id="GO:0004519">
    <property type="term" value="F:endonuclease activity"/>
    <property type="evidence" value="ECO:0007669"/>
    <property type="project" value="UniProtKB-KW"/>
</dbReference>
<evidence type="ECO:0000313" key="2">
    <source>
        <dbReference type="EMBL" id="UPU46181.1"/>
    </source>
</evidence>
<dbReference type="EMBL" id="CP096566">
    <property type="protein sequence ID" value="UPU46374.1"/>
    <property type="molecule type" value="Genomic_DNA"/>
</dbReference>
<evidence type="ECO:0000313" key="4">
    <source>
        <dbReference type="Proteomes" id="UP000831484"/>
    </source>
</evidence>
<dbReference type="Gene3D" id="3.40.1350.10">
    <property type="match status" value="1"/>
</dbReference>
<accession>A0AB38RLU0</accession>
<dbReference type="RefSeq" id="WP_054801843.1">
    <property type="nucleotide sequence ID" value="NZ_CP096564.1"/>
</dbReference>
<protein>
    <submittedName>
        <fullName evidence="2">Restriction endonuclease</fullName>
    </submittedName>
</protein>
<keyword evidence="2" id="KW-0255">Endonuclease</keyword>
<evidence type="ECO:0000259" key="1">
    <source>
        <dbReference type="Pfam" id="PF04471"/>
    </source>
</evidence>
<reference evidence="4" key="1">
    <citation type="journal article" date="2022" name="Environ. Microbiol.">
        <title>Functional analysis, diversity, and distribution of carbendazim hydrolases MheI and CbmA, responsible for the initial step in carbendazim degradation.</title>
        <authorList>
            <person name="Zhang M."/>
            <person name="Bai X."/>
            <person name="Li Q."/>
            <person name="Zhang L."/>
            <person name="Zhu Q."/>
            <person name="Gao S."/>
            <person name="Ke Z."/>
            <person name="Jiang M."/>
            <person name="Hu J."/>
            <person name="Qiu J."/>
            <person name="Hong Q."/>
        </authorList>
    </citation>
    <scope>NUCLEOTIDE SEQUENCE [LARGE SCALE GENOMIC DNA]</scope>
    <source>
        <strain evidence="4">djl-6</strain>
    </source>
</reference>
<keyword evidence="2" id="KW-0614">Plasmid</keyword>
<geneLocation type="plasmid" evidence="2 4">
    <name>pdjl-6-1</name>
</geneLocation>
<keyword evidence="2" id="KW-0378">Hydrolase</keyword>
<dbReference type="Proteomes" id="UP000831484">
    <property type="component" value="Plasmid pdjl-6-1"/>
</dbReference>
<sequence>MSSPGADGGIDVESLFAIAQVKHHKSPVGIGEMQRIYGIAQSKKKALFFAATGYTTQALEWAKKHKIECYIYPPVKRVRA</sequence>
<dbReference type="InterPro" id="IPR011856">
    <property type="entry name" value="tRNA_endonuc-like_dom_sf"/>
</dbReference>
<dbReference type="AlphaFoldDB" id="A0AB38RLU0"/>
<gene>
    <name evidence="2" type="ORF">M0639_29950</name>
    <name evidence="3" type="ORF">M0639_30890</name>
</gene>